<comment type="caution">
    <text evidence="1">The sequence shown here is derived from an EMBL/GenBank/DDBJ whole genome shotgun (WGS) entry which is preliminary data.</text>
</comment>
<proteinExistence type="predicted"/>
<sequence>MENLLKIYNYHSKKIKYEFIDPDKNPGMVKRYDVTQDGTTILESGDKESRITSTDEEKKIPTAIKAAPMRKRPR</sequence>
<evidence type="ECO:0000313" key="1">
    <source>
        <dbReference type="EMBL" id="GAH72205.1"/>
    </source>
</evidence>
<protein>
    <submittedName>
        <fullName evidence="1">Uncharacterized protein</fullName>
    </submittedName>
</protein>
<reference evidence="1" key="1">
    <citation type="journal article" date="2014" name="Front. Microbiol.">
        <title>High frequency of phylogenetically diverse reductive dehalogenase-homologous genes in deep subseafloor sedimentary metagenomes.</title>
        <authorList>
            <person name="Kawai M."/>
            <person name="Futagami T."/>
            <person name="Toyoda A."/>
            <person name="Takaki Y."/>
            <person name="Nishi S."/>
            <person name="Hori S."/>
            <person name="Arai W."/>
            <person name="Tsubouchi T."/>
            <person name="Morono Y."/>
            <person name="Uchiyama I."/>
            <person name="Ito T."/>
            <person name="Fujiyama A."/>
            <person name="Inagaki F."/>
            <person name="Takami H."/>
        </authorList>
    </citation>
    <scope>NUCLEOTIDE SEQUENCE</scope>
    <source>
        <strain evidence="1">Expedition CK06-06</strain>
    </source>
</reference>
<organism evidence="1">
    <name type="scientific">marine sediment metagenome</name>
    <dbReference type="NCBI Taxonomy" id="412755"/>
    <lineage>
        <taxon>unclassified sequences</taxon>
        <taxon>metagenomes</taxon>
        <taxon>ecological metagenomes</taxon>
    </lineage>
</organism>
<accession>X1ISG6</accession>
<dbReference type="AlphaFoldDB" id="X1ISG6"/>
<gene>
    <name evidence="1" type="ORF">S03H2_43658</name>
</gene>
<dbReference type="EMBL" id="BARU01027260">
    <property type="protein sequence ID" value="GAH72205.1"/>
    <property type="molecule type" value="Genomic_DNA"/>
</dbReference>
<name>X1ISG6_9ZZZZ</name>